<dbReference type="AlphaFoldDB" id="A0A2T4KSK5"/>
<organism evidence="1 2">
    <name type="scientific">Staphylococcus devriesei</name>
    <dbReference type="NCBI Taxonomy" id="586733"/>
    <lineage>
        <taxon>Bacteria</taxon>
        <taxon>Bacillati</taxon>
        <taxon>Bacillota</taxon>
        <taxon>Bacilli</taxon>
        <taxon>Bacillales</taxon>
        <taxon>Staphylococcaceae</taxon>
        <taxon>Staphylococcus</taxon>
    </lineage>
</organism>
<evidence type="ECO:0000313" key="1">
    <source>
        <dbReference type="EMBL" id="PTF11021.1"/>
    </source>
</evidence>
<sequence length="45" mass="5317">KIEAIQLCFMYRSNVRVISPSNIKDEVINELLLLQTTYLKQHILK</sequence>
<protein>
    <submittedName>
        <fullName evidence="1">Transcriptional regulator</fullName>
    </submittedName>
</protein>
<reference evidence="1 2" key="1">
    <citation type="journal article" date="2016" name="Front. Microbiol.">
        <title>Comprehensive Phylogenetic Analysis of Bovine Non-aureus Staphylococci Species Based on Whole-Genome Sequencing.</title>
        <authorList>
            <person name="Naushad S."/>
            <person name="Barkema H.W."/>
            <person name="Luby C."/>
            <person name="Condas L.A."/>
            <person name="Nobrega D.B."/>
            <person name="Carson D.A."/>
            <person name="De Buck J."/>
        </authorList>
    </citation>
    <scope>NUCLEOTIDE SEQUENCE [LARGE SCALE GENOMIC DNA]</scope>
    <source>
        <strain evidence="1 2">SNUC 4143</strain>
    </source>
</reference>
<dbReference type="Proteomes" id="UP000243350">
    <property type="component" value="Unassembled WGS sequence"/>
</dbReference>
<gene>
    <name evidence="1" type="ORF">BUY48_10735</name>
</gene>
<evidence type="ECO:0000313" key="2">
    <source>
        <dbReference type="Proteomes" id="UP000243350"/>
    </source>
</evidence>
<feature type="non-terminal residue" evidence="1">
    <location>
        <position position="1"/>
    </location>
</feature>
<name>A0A2T4KSK5_9STAP</name>
<dbReference type="EMBL" id="PYZH01000104">
    <property type="protein sequence ID" value="PTF11021.1"/>
    <property type="molecule type" value="Genomic_DNA"/>
</dbReference>
<comment type="caution">
    <text evidence="1">The sequence shown here is derived from an EMBL/GenBank/DDBJ whole genome shotgun (WGS) entry which is preliminary data.</text>
</comment>
<accession>A0A2T4KSK5</accession>
<proteinExistence type="predicted"/>